<dbReference type="RefSeq" id="WP_114929973.1">
    <property type="nucleotide sequence ID" value="NZ_CP031229.1"/>
</dbReference>
<evidence type="ECO:0000259" key="2">
    <source>
        <dbReference type="Pfam" id="PF12697"/>
    </source>
</evidence>
<keyword evidence="4" id="KW-1185">Reference proteome</keyword>
<dbReference type="AlphaFoldDB" id="A0A345NR64"/>
<dbReference type="PANTHER" id="PTHR37017">
    <property type="entry name" value="AB HYDROLASE-1 DOMAIN-CONTAINING PROTEIN-RELATED"/>
    <property type="match status" value="1"/>
</dbReference>
<dbReference type="GO" id="GO:0016787">
    <property type="term" value="F:hydrolase activity"/>
    <property type="evidence" value="ECO:0007669"/>
    <property type="project" value="UniProtKB-KW"/>
</dbReference>
<dbReference type="KEGG" id="orn:DV701_16650"/>
<dbReference type="InterPro" id="IPR000073">
    <property type="entry name" value="AB_hydrolase_1"/>
</dbReference>
<evidence type="ECO:0000313" key="3">
    <source>
        <dbReference type="EMBL" id="AXH97522.1"/>
    </source>
</evidence>
<protein>
    <submittedName>
        <fullName evidence="3">Alpha/beta hydrolase</fullName>
    </submittedName>
</protein>
<dbReference type="InterPro" id="IPR029058">
    <property type="entry name" value="AB_hydrolase_fold"/>
</dbReference>
<feature type="region of interest" description="Disordered" evidence="1">
    <location>
        <begin position="242"/>
        <end position="261"/>
    </location>
</feature>
<keyword evidence="3" id="KW-0378">Hydrolase</keyword>
<dbReference type="Gene3D" id="3.40.50.1820">
    <property type="entry name" value="alpha/beta hydrolase"/>
    <property type="match status" value="1"/>
</dbReference>
<feature type="domain" description="AB hydrolase-1" evidence="2">
    <location>
        <begin position="15"/>
        <end position="237"/>
    </location>
</feature>
<sequence length="261" mass="27761">MENTSPSATTAAVHVVLVPGFWLGAWAWDDVLPHLRERGLDAVALTLPGLEADHADRGSVTLEDHVRAIEEAIAAAPEGVRVVLVAHSGAAIPATVALDRHVDAVDHVVWVDTAPVVDGFAMNVDVEGDEYPLSAQWDEELEGGSMVGLSEEQLATFQERAVPQPTGSMRDAAHLTDERRLDAPMTLVATAFPSTEYRSGAEHGVPFLAGLKEFRNLTMVDLPTGHWPMWSEPERLAGLIASAGTPETADGGRPAAVGEDS</sequence>
<accession>A0A345NR64</accession>
<evidence type="ECO:0000313" key="4">
    <source>
        <dbReference type="Proteomes" id="UP000253790"/>
    </source>
</evidence>
<organism evidence="3 4">
    <name type="scientific">Ornithinimicrobium avium</name>
    <dbReference type="NCBI Taxonomy" id="2283195"/>
    <lineage>
        <taxon>Bacteria</taxon>
        <taxon>Bacillati</taxon>
        <taxon>Actinomycetota</taxon>
        <taxon>Actinomycetes</taxon>
        <taxon>Micrococcales</taxon>
        <taxon>Ornithinimicrobiaceae</taxon>
        <taxon>Ornithinimicrobium</taxon>
    </lineage>
</organism>
<reference evidence="3 4" key="1">
    <citation type="submission" date="2018-07" db="EMBL/GenBank/DDBJ databases">
        <title>Complete genome sequencing of Ornithinimicrobium sp. AMA3305.</title>
        <authorList>
            <person name="Bae J.-W."/>
        </authorList>
    </citation>
    <scope>NUCLEOTIDE SEQUENCE [LARGE SCALE GENOMIC DNA]</scope>
    <source>
        <strain evidence="3 4">AMA3305</strain>
    </source>
</reference>
<dbReference type="SUPFAM" id="SSF53474">
    <property type="entry name" value="alpha/beta-Hydrolases"/>
    <property type="match status" value="1"/>
</dbReference>
<evidence type="ECO:0000256" key="1">
    <source>
        <dbReference type="SAM" id="MobiDB-lite"/>
    </source>
</evidence>
<gene>
    <name evidence="3" type="ORF">DV701_16650</name>
</gene>
<dbReference type="Proteomes" id="UP000253790">
    <property type="component" value="Chromosome"/>
</dbReference>
<name>A0A345NR64_9MICO</name>
<dbReference type="InterPro" id="IPR052897">
    <property type="entry name" value="Sec-Metab_Biosynth_Hydrolase"/>
</dbReference>
<dbReference type="OrthoDB" id="9773549at2"/>
<proteinExistence type="predicted"/>
<dbReference type="Pfam" id="PF12697">
    <property type="entry name" value="Abhydrolase_6"/>
    <property type="match status" value="1"/>
</dbReference>
<dbReference type="EMBL" id="CP031229">
    <property type="protein sequence ID" value="AXH97522.1"/>
    <property type="molecule type" value="Genomic_DNA"/>
</dbReference>
<dbReference type="PANTHER" id="PTHR37017:SF11">
    <property type="entry name" value="ESTERASE_LIPASE_THIOESTERASE DOMAIN-CONTAINING PROTEIN"/>
    <property type="match status" value="1"/>
</dbReference>